<protein>
    <recommendedName>
        <fullName evidence="3">Signal peptidase complex subunit 1</fullName>
    </recommendedName>
</protein>
<gene>
    <name evidence="10" type="ORF">DLAC_10242</name>
</gene>
<dbReference type="InterPro" id="IPR009542">
    <property type="entry name" value="Spc1/SPCS1"/>
</dbReference>
<comment type="similarity">
    <text evidence="2">Belongs to the SPCS1 family.</text>
</comment>
<dbReference type="AlphaFoldDB" id="A0A151Z501"/>
<dbReference type="STRING" id="361077.A0A151Z501"/>
<comment type="function">
    <text evidence="8">Component of the signal peptidase complex (SPC) which catalyzes the cleavage of N-terminal signal sequences from nascent proteins as they are translocated into the lumen of the endoplasmic reticulum. Dispensable for SPC enzymatic activity.</text>
</comment>
<keyword evidence="7 9" id="KW-0472">Membrane</keyword>
<proteinExistence type="inferred from homology"/>
<dbReference type="GO" id="GO:0005787">
    <property type="term" value="C:signal peptidase complex"/>
    <property type="evidence" value="ECO:0007669"/>
    <property type="project" value="InterPro"/>
</dbReference>
<keyword evidence="4 9" id="KW-0812">Transmembrane</keyword>
<dbReference type="GO" id="GO:0045047">
    <property type="term" value="P:protein targeting to ER"/>
    <property type="evidence" value="ECO:0007669"/>
    <property type="project" value="TreeGrafter"/>
</dbReference>
<evidence type="ECO:0000256" key="1">
    <source>
        <dbReference type="ARBA" id="ARBA00004477"/>
    </source>
</evidence>
<evidence type="ECO:0000256" key="6">
    <source>
        <dbReference type="ARBA" id="ARBA00022989"/>
    </source>
</evidence>
<dbReference type="PANTHER" id="PTHR13202:SF0">
    <property type="entry name" value="SIGNAL PEPTIDASE COMPLEX SUBUNIT 1"/>
    <property type="match status" value="1"/>
</dbReference>
<accession>A0A151Z501</accession>
<evidence type="ECO:0000256" key="7">
    <source>
        <dbReference type="ARBA" id="ARBA00023136"/>
    </source>
</evidence>
<reference evidence="10 11" key="1">
    <citation type="submission" date="2015-12" db="EMBL/GenBank/DDBJ databases">
        <title>Dictyostelia acquired genes for synthesis and detection of signals that induce cell-type specialization by lateral gene transfer from prokaryotes.</title>
        <authorList>
            <person name="Gloeckner G."/>
            <person name="Schaap P."/>
        </authorList>
    </citation>
    <scope>NUCLEOTIDE SEQUENCE [LARGE SCALE GENOMIC DNA]</scope>
    <source>
        <strain evidence="10 11">TK</strain>
    </source>
</reference>
<dbReference type="PANTHER" id="PTHR13202">
    <property type="entry name" value="MICROSOMAL SIGNAL PEPTIDASE 12 KDA SUBUNIT"/>
    <property type="match status" value="1"/>
</dbReference>
<comment type="subcellular location">
    <subcellularLocation>
        <location evidence="1">Endoplasmic reticulum membrane</location>
        <topology evidence="1">Multi-pass membrane protein</topology>
    </subcellularLocation>
</comment>
<keyword evidence="5" id="KW-0256">Endoplasmic reticulum</keyword>
<dbReference type="Proteomes" id="UP000076078">
    <property type="component" value="Unassembled WGS sequence"/>
</dbReference>
<dbReference type="Pfam" id="PF06645">
    <property type="entry name" value="SPC12"/>
    <property type="match status" value="1"/>
</dbReference>
<evidence type="ECO:0000256" key="5">
    <source>
        <dbReference type="ARBA" id="ARBA00022824"/>
    </source>
</evidence>
<feature type="transmembrane region" description="Helical" evidence="9">
    <location>
        <begin position="12"/>
        <end position="30"/>
    </location>
</feature>
<evidence type="ECO:0000256" key="2">
    <source>
        <dbReference type="ARBA" id="ARBA00005245"/>
    </source>
</evidence>
<sequence length="74" mass="8650">MDFQGQKLAERIYQYLIIICGIIGWIIGFIKQDFTYTFYFVAGGTGLACLLCLPDWPYLNRNPLNWQKPEVKDK</sequence>
<evidence type="ECO:0000256" key="9">
    <source>
        <dbReference type="SAM" id="Phobius"/>
    </source>
</evidence>
<evidence type="ECO:0000256" key="4">
    <source>
        <dbReference type="ARBA" id="ARBA00022692"/>
    </source>
</evidence>
<name>A0A151Z501_TIELA</name>
<feature type="transmembrane region" description="Helical" evidence="9">
    <location>
        <begin position="36"/>
        <end position="53"/>
    </location>
</feature>
<evidence type="ECO:0000256" key="3">
    <source>
        <dbReference type="ARBA" id="ARBA00017059"/>
    </source>
</evidence>
<dbReference type="EMBL" id="LODT01000042">
    <property type="protein sequence ID" value="KYQ89021.1"/>
    <property type="molecule type" value="Genomic_DNA"/>
</dbReference>
<dbReference type="InParanoid" id="A0A151Z501"/>
<evidence type="ECO:0000313" key="11">
    <source>
        <dbReference type="Proteomes" id="UP000076078"/>
    </source>
</evidence>
<dbReference type="OMA" id="IHLTLWT"/>
<keyword evidence="11" id="KW-1185">Reference proteome</keyword>
<keyword evidence="6 9" id="KW-1133">Transmembrane helix</keyword>
<dbReference type="GO" id="GO:0006465">
    <property type="term" value="P:signal peptide processing"/>
    <property type="evidence" value="ECO:0007669"/>
    <property type="project" value="InterPro"/>
</dbReference>
<dbReference type="FunCoup" id="A0A151Z501">
    <property type="interactions" value="89"/>
</dbReference>
<evidence type="ECO:0000313" key="10">
    <source>
        <dbReference type="EMBL" id="KYQ89021.1"/>
    </source>
</evidence>
<evidence type="ECO:0000256" key="8">
    <source>
        <dbReference type="ARBA" id="ARBA00045204"/>
    </source>
</evidence>
<organism evidence="10 11">
    <name type="scientific">Tieghemostelium lacteum</name>
    <name type="common">Slime mold</name>
    <name type="synonym">Dictyostelium lacteum</name>
    <dbReference type="NCBI Taxonomy" id="361077"/>
    <lineage>
        <taxon>Eukaryota</taxon>
        <taxon>Amoebozoa</taxon>
        <taxon>Evosea</taxon>
        <taxon>Eumycetozoa</taxon>
        <taxon>Dictyostelia</taxon>
        <taxon>Dictyosteliales</taxon>
        <taxon>Raperosteliaceae</taxon>
        <taxon>Tieghemostelium</taxon>
    </lineage>
</organism>
<comment type="caution">
    <text evidence="10">The sequence shown here is derived from an EMBL/GenBank/DDBJ whole genome shotgun (WGS) entry which is preliminary data.</text>
</comment>